<feature type="transmembrane region" description="Helical" evidence="9">
    <location>
        <begin position="12"/>
        <end position="35"/>
    </location>
</feature>
<sequence>MNRKSSTSIQHQLQLFFVLTLGFTVLIMGGVWIGYNQVLLEKEAERVLIVESDIIGAAARPALMFNDQRMAGELLRTMRFDPDVSLVKLFTNDGNSLFTYAAEDDTAVRGEEVAFQASQSSSFSDGRLRLFRVIAHKGEPVGVIYLESRLNHLKESQYAGLITVVVVMAGCLMLGLMLASRLQKKIATPISSLAQLMREMGEGRDYSLRVDSRSYNRETEDLLVGFNQMAEEVQNSFNTIEEKHKQLKESEQRFRNIVELAPMPVVISRQSDGQVLFYNGAAAQLLGIDIHATEDVHTLDFYRHPEDRPKLLKKLMDTGSFVGLEMAAVRRDGAPLWISLSMSQITFEGEAALFSAFVDITDQKRIEKRLEEQVSERTQELRQTRDELQSTLDNMLDTYYRLSSDGVVVWASNSVHSLLGYSAEQVTGMPLEALWVDGCDFSLAAAALAETDGVLMNHKVQLKHKDGFELWTSISAHLIMDQQQKVVGIEGVIRDITLLVQAEERKQALEETMAHVQRLESLGVLAGGIAHDFNNILAGIMGNAELAELNVLENLPVDKELKNIVTSSLRAADLCTQMLAYSGQGACLRSDVNMTALVEETIQLIDVSVSKNISLKLELPNTLPEVYADKTQMQQVVMNLVTNAAESIGKDRQGSITIVADLIQAGSEDLRSGFIEERREPGAYILFEVVDNGCGMDEETMDKMFDPFFTTKFTGRGLGMSAVLGIVRSHDGVIQVDSEKGKGSRFRVLLPVSDHAATTHLNENAEGANLPESGITVLVVDDEVMVRSVVERLLNKLGCKVLLAPDGEQGFNTYMCHREEIDLVLLDMTMPRMGGKETLERLRGVDAALPVFICSGYSNESISGQFETVQPNGVLQKPFTMKALNKAMSSWTQKG</sequence>
<dbReference type="Pfam" id="PF02518">
    <property type="entry name" value="HATPase_c"/>
    <property type="match status" value="1"/>
</dbReference>
<dbReference type="EC" id="2.7.13.3" evidence="3"/>
<dbReference type="CDD" id="cd06225">
    <property type="entry name" value="HAMP"/>
    <property type="match status" value="1"/>
</dbReference>
<dbReference type="NCBIfam" id="TIGR00229">
    <property type="entry name" value="sensory_box"/>
    <property type="match status" value="2"/>
</dbReference>
<accession>A0A2K8KZM4</accession>
<dbReference type="Gene3D" id="1.10.287.130">
    <property type="match status" value="1"/>
</dbReference>
<dbReference type="InterPro" id="IPR011006">
    <property type="entry name" value="CheY-like_superfamily"/>
</dbReference>
<comment type="subcellular location">
    <subcellularLocation>
        <location evidence="2">Membrane</location>
    </subcellularLocation>
</comment>
<dbReference type="PROSITE" id="PS50109">
    <property type="entry name" value="HIS_KIN"/>
    <property type="match status" value="1"/>
</dbReference>
<evidence type="ECO:0000256" key="1">
    <source>
        <dbReference type="ARBA" id="ARBA00000085"/>
    </source>
</evidence>
<dbReference type="InterPro" id="IPR004358">
    <property type="entry name" value="Sig_transdc_His_kin-like_C"/>
</dbReference>
<evidence type="ECO:0000259" key="12">
    <source>
        <dbReference type="PROSITE" id="PS50112"/>
    </source>
</evidence>
<evidence type="ECO:0000256" key="6">
    <source>
        <dbReference type="ARBA" id="ARBA00022777"/>
    </source>
</evidence>
<evidence type="ECO:0000259" key="11">
    <source>
        <dbReference type="PROSITE" id="PS50110"/>
    </source>
</evidence>
<dbReference type="InterPro" id="IPR035965">
    <property type="entry name" value="PAS-like_dom_sf"/>
</dbReference>
<reference evidence="15 16" key="1">
    <citation type="submission" date="2016-12" db="EMBL/GenBank/DDBJ databases">
        <title>Isolation and genomic insights into novel planktonic Zetaproteobacteria from stratified waters of the Chesapeake Bay.</title>
        <authorList>
            <person name="McAllister S.M."/>
            <person name="Kato S."/>
            <person name="Chan C.S."/>
            <person name="Chiu B.K."/>
            <person name="Field E.K."/>
        </authorList>
    </citation>
    <scope>NUCLEOTIDE SEQUENCE [LARGE SCALE GENOMIC DNA]</scope>
    <source>
        <strain evidence="15 16">CP-5</strain>
    </source>
</reference>
<dbReference type="KEGG" id="maes:Ga0123461_2064"/>
<dbReference type="CDD" id="cd17546">
    <property type="entry name" value="REC_hyHK_CKI1_RcsC-like"/>
    <property type="match status" value="1"/>
</dbReference>
<dbReference type="Gene3D" id="3.40.50.2300">
    <property type="match status" value="1"/>
</dbReference>
<evidence type="ECO:0000256" key="4">
    <source>
        <dbReference type="ARBA" id="ARBA00022553"/>
    </source>
</evidence>
<dbReference type="Gene3D" id="3.30.450.20">
    <property type="entry name" value="PAS domain"/>
    <property type="match status" value="2"/>
</dbReference>
<evidence type="ECO:0000313" key="15">
    <source>
        <dbReference type="EMBL" id="ATX80470.1"/>
    </source>
</evidence>
<dbReference type="Pfam" id="PF17152">
    <property type="entry name" value="CHASE8"/>
    <property type="match status" value="1"/>
</dbReference>
<dbReference type="SMART" id="SM00091">
    <property type="entry name" value="PAS"/>
    <property type="match status" value="2"/>
</dbReference>
<dbReference type="InterPro" id="IPR033417">
    <property type="entry name" value="CHASE8"/>
</dbReference>
<dbReference type="PROSITE" id="PS50885">
    <property type="entry name" value="HAMP"/>
    <property type="match status" value="1"/>
</dbReference>
<proteinExistence type="predicted"/>
<dbReference type="Pfam" id="PF00072">
    <property type="entry name" value="Response_reg"/>
    <property type="match status" value="1"/>
</dbReference>
<dbReference type="InterPro" id="IPR003661">
    <property type="entry name" value="HisK_dim/P_dom"/>
</dbReference>
<dbReference type="CDD" id="cd00130">
    <property type="entry name" value="PAS"/>
    <property type="match status" value="2"/>
</dbReference>
<dbReference type="EMBL" id="CP018799">
    <property type="protein sequence ID" value="ATX80470.1"/>
    <property type="molecule type" value="Genomic_DNA"/>
</dbReference>
<dbReference type="RefSeq" id="WP_100278234.1">
    <property type="nucleotide sequence ID" value="NZ_CP018799.1"/>
</dbReference>
<keyword evidence="4 7" id="KW-0597">Phosphoprotein</keyword>
<dbReference type="OrthoDB" id="5287570at2"/>
<keyword evidence="8" id="KW-0175">Coiled coil</keyword>
<dbReference type="PRINTS" id="PR00344">
    <property type="entry name" value="BCTRLSENSOR"/>
</dbReference>
<evidence type="ECO:0000313" key="16">
    <source>
        <dbReference type="Proteomes" id="UP000231701"/>
    </source>
</evidence>
<dbReference type="Proteomes" id="UP000231701">
    <property type="component" value="Chromosome"/>
</dbReference>
<dbReference type="SMART" id="SM00387">
    <property type="entry name" value="HATPase_c"/>
    <property type="match status" value="1"/>
</dbReference>
<evidence type="ECO:0000256" key="5">
    <source>
        <dbReference type="ARBA" id="ARBA00022679"/>
    </source>
</evidence>
<dbReference type="PROSITE" id="PS50112">
    <property type="entry name" value="PAS"/>
    <property type="match status" value="2"/>
</dbReference>
<feature type="domain" description="HAMP" evidence="14">
    <location>
        <begin position="184"/>
        <end position="238"/>
    </location>
</feature>
<evidence type="ECO:0000256" key="9">
    <source>
        <dbReference type="SAM" id="Phobius"/>
    </source>
</evidence>
<dbReference type="SUPFAM" id="SSF52172">
    <property type="entry name" value="CheY-like"/>
    <property type="match status" value="1"/>
</dbReference>
<comment type="catalytic activity">
    <reaction evidence="1">
        <text>ATP + protein L-histidine = ADP + protein N-phospho-L-histidine.</text>
        <dbReference type="EC" id="2.7.13.3"/>
    </reaction>
</comment>
<dbReference type="PROSITE" id="PS50110">
    <property type="entry name" value="RESPONSE_REGULATORY"/>
    <property type="match status" value="1"/>
</dbReference>
<protein>
    <recommendedName>
        <fullName evidence="3">histidine kinase</fullName>
        <ecNumber evidence="3">2.7.13.3</ecNumber>
    </recommendedName>
</protein>
<evidence type="ECO:0000256" key="8">
    <source>
        <dbReference type="SAM" id="Coils"/>
    </source>
</evidence>
<dbReference type="InterPro" id="IPR000014">
    <property type="entry name" value="PAS"/>
</dbReference>
<keyword evidence="6" id="KW-0418">Kinase</keyword>
<dbReference type="Gene3D" id="3.30.565.10">
    <property type="entry name" value="Histidine kinase-like ATPase, C-terminal domain"/>
    <property type="match status" value="1"/>
</dbReference>
<dbReference type="GO" id="GO:0016020">
    <property type="term" value="C:membrane"/>
    <property type="evidence" value="ECO:0007669"/>
    <property type="project" value="UniProtKB-SubCell"/>
</dbReference>
<dbReference type="SUPFAM" id="SSF47384">
    <property type="entry name" value="Homodimeric domain of signal transducing histidine kinase"/>
    <property type="match status" value="1"/>
</dbReference>
<dbReference type="PROSITE" id="PS50113">
    <property type="entry name" value="PAC"/>
    <property type="match status" value="2"/>
</dbReference>
<feature type="domain" description="PAC" evidence="13">
    <location>
        <begin position="322"/>
        <end position="372"/>
    </location>
</feature>
<dbReference type="Pfam" id="PF13426">
    <property type="entry name" value="PAS_9"/>
    <property type="match status" value="2"/>
</dbReference>
<dbReference type="SMART" id="SM00448">
    <property type="entry name" value="REC"/>
    <property type="match status" value="1"/>
</dbReference>
<dbReference type="InterPro" id="IPR001789">
    <property type="entry name" value="Sig_transdc_resp-reg_receiver"/>
</dbReference>
<evidence type="ECO:0000259" key="13">
    <source>
        <dbReference type="PROSITE" id="PS50113"/>
    </source>
</evidence>
<evidence type="ECO:0000259" key="14">
    <source>
        <dbReference type="PROSITE" id="PS50885"/>
    </source>
</evidence>
<dbReference type="PANTHER" id="PTHR43065">
    <property type="entry name" value="SENSOR HISTIDINE KINASE"/>
    <property type="match status" value="1"/>
</dbReference>
<evidence type="ECO:0000256" key="2">
    <source>
        <dbReference type="ARBA" id="ARBA00004370"/>
    </source>
</evidence>
<dbReference type="InterPro" id="IPR036890">
    <property type="entry name" value="HATPase_C_sf"/>
</dbReference>
<keyword evidence="5" id="KW-0808">Transferase</keyword>
<dbReference type="AlphaFoldDB" id="A0A2K8KZM4"/>
<keyword evidence="9" id="KW-1133">Transmembrane helix</keyword>
<dbReference type="SMART" id="SM00086">
    <property type="entry name" value="PAC"/>
    <property type="match status" value="2"/>
</dbReference>
<feature type="domain" description="PAC" evidence="13">
    <location>
        <begin position="456"/>
        <end position="508"/>
    </location>
</feature>
<feature type="coiled-coil region" evidence="8">
    <location>
        <begin position="367"/>
        <end position="398"/>
    </location>
</feature>
<evidence type="ECO:0000256" key="3">
    <source>
        <dbReference type="ARBA" id="ARBA00012438"/>
    </source>
</evidence>
<dbReference type="Pfam" id="PF00672">
    <property type="entry name" value="HAMP"/>
    <property type="match status" value="1"/>
</dbReference>
<dbReference type="InterPro" id="IPR000700">
    <property type="entry name" value="PAS-assoc_C"/>
</dbReference>
<gene>
    <name evidence="15" type="ORF">Ga0123461_2064</name>
</gene>
<dbReference type="Gene3D" id="6.10.340.10">
    <property type="match status" value="1"/>
</dbReference>
<keyword evidence="16" id="KW-1185">Reference proteome</keyword>
<feature type="domain" description="Histidine kinase" evidence="10">
    <location>
        <begin position="528"/>
        <end position="754"/>
    </location>
</feature>
<name>A0A2K8KZM4_MARES</name>
<dbReference type="SMART" id="SM00304">
    <property type="entry name" value="HAMP"/>
    <property type="match status" value="1"/>
</dbReference>
<organism evidence="15 16">
    <name type="scientific">Mariprofundus aestuarium</name>
    <dbReference type="NCBI Taxonomy" id="1921086"/>
    <lineage>
        <taxon>Bacteria</taxon>
        <taxon>Pseudomonadati</taxon>
        <taxon>Pseudomonadota</taxon>
        <taxon>Candidatius Mariprofundia</taxon>
        <taxon>Mariprofundales</taxon>
        <taxon>Mariprofundaceae</taxon>
        <taxon>Mariprofundus</taxon>
    </lineage>
</organism>
<keyword evidence="9" id="KW-0472">Membrane</keyword>
<feature type="transmembrane region" description="Helical" evidence="9">
    <location>
        <begin position="158"/>
        <end position="179"/>
    </location>
</feature>
<dbReference type="InterPro" id="IPR003594">
    <property type="entry name" value="HATPase_dom"/>
</dbReference>
<dbReference type="SUPFAM" id="SSF55785">
    <property type="entry name" value="PYP-like sensor domain (PAS domain)"/>
    <property type="match status" value="2"/>
</dbReference>
<evidence type="ECO:0000259" key="10">
    <source>
        <dbReference type="PROSITE" id="PS50109"/>
    </source>
</evidence>
<dbReference type="InterPro" id="IPR003660">
    <property type="entry name" value="HAMP_dom"/>
</dbReference>
<evidence type="ECO:0000256" key="7">
    <source>
        <dbReference type="PROSITE-ProRule" id="PRU00169"/>
    </source>
</evidence>
<feature type="modified residue" description="4-aspartylphosphate" evidence="7">
    <location>
        <position position="827"/>
    </location>
</feature>
<dbReference type="InterPro" id="IPR036097">
    <property type="entry name" value="HisK_dim/P_sf"/>
</dbReference>
<keyword evidence="9" id="KW-0812">Transmembrane</keyword>
<feature type="domain" description="PAS" evidence="12">
    <location>
        <begin position="384"/>
        <end position="428"/>
    </location>
</feature>
<dbReference type="SUPFAM" id="SSF55874">
    <property type="entry name" value="ATPase domain of HSP90 chaperone/DNA topoisomerase II/histidine kinase"/>
    <property type="match status" value="1"/>
</dbReference>
<dbReference type="PANTHER" id="PTHR43065:SF42">
    <property type="entry name" value="TWO-COMPONENT SENSOR PPRA"/>
    <property type="match status" value="1"/>
</dbReference>
<dbReference type="InterPro" id="IPR001610">
    <property type="entry name" value="PAC"/>
</dbReference>
<dbReference type="InterPro" id="IPR005467">
    <property type="entry name" value="His_kinase_dom"/>
</dbReference>
<dbReference type="SMART" id="SM00388">
    <property type="entry name" value="HisKA"/>
    <property type="match status" value="1"/>
</dbReference>
<feature type="domain" description="PAS" evidence="12">
    <location>
        <begin position="250"/>
        <end position="315"/>
    </location>
</feature>
<dbReference type="GO" id="GO:0000155">
    <property type="term" value="F:phosphorelay sensor kinase activity"/>
    <property type="evidence" value="ECO:0007669"/>
    <property type="project" value="InterPro"/>
</dbReference>
<dbReference type="CDD" id="cd00082">
    <property type="entry name" value="HisKA"/>
    <property type="match status" value="1"/>
</dbReference>
<feature type="domain" description="Response regulatory" evidence="11">
    <location>
        <begin position="776"/>
        <end position="892"/>
    </location>
</feature>